<evidence type="ECO:0000313" key="2">
    <source>
        <dbReference type="Proteomes" id="UP001196413"/>
    </source>
</evidence>
<organism evidence="1 2">
    <name type="scientific">Parelaphostrongylus tenuis</name>
    <name type="common">Meningeal worm</name>
    <dbReference type="NCBI Taxonomy" id="148309"/>
    <lineage>
        <taxon>Eukaryota</taxon>
        <taxon>Metazoa</taxon>
        <taxon>Ecdysozoa</taxon>
        <taxon>Nematoda</taxon>
        <taxon>Chromadorea</taxon>
        <taxon>Rhabditida</taxon>
        <taxon>Rhabditina</taxon>
        <taxon>Rhabditomorpha</taxon>
        <taxon>Strongyloidea</taxon>
        <taxon>Metastrongylidae</taxon>
        <taxon>Parelaphostrongylus</taxon>
    </lineage>
</organism>
<protein>
    <submittedName>
        <fullName evidence="1">Uncharacterized protein</fullName>
    </submittedName>
</protein>
<comment type="caution">
    <text evidence="1">The sequence shown here is derived from an EMBL/GenBank/DDBJ whole genome shotgun (WGS) entry which is preliminary data.</text>
</comment>
<accession>A0AAD5QSA4</accession>
<reference evidence="1" key="1">
    <citation type="submission" date="2021-06" db="EMBL/GenBank/DDBJ databases">
        <title>Parelaphostrongylus tenuis whole genome reference sequence.</title>
        <authorList>
            <person name="Garwood T.J."/>
            <person name="Larsen P.A."/>
            <person name="Fountain-Jones N.M."/>
            <person name="Garbe J.R."/>
            <person name="Macchietto M.G."/>
            <person name="Kania S.A."/>
            <person name="Gerhold R.W."/>
            <person name="Richards J.E."/>
            <person name="Wolf T.M."/>
        </authorList>
    </citation>
    <scope>NUCLEOTIDE SEQUENCE</scope>
    <source>
        <strain evidence="1">MNPRO001-30</strain>
        <tissue evidence="1">Meninges</tissue>
    </source>
</reference>
<gene>
    <name evidence="1" type="ORF">KIN20_022465</name>
</gene>
<evidence type="ECO:0000313" key="1">
    <source>
        <dbReference type="EMBL" id="KAJ1362788.1"/>
    </source>
</evidence>
<dbReference type="AlphaFoldDB" id="A0AAD5QSA4"/>
<name>A0AAD5QSA4_PARTN</name>
<proteinExistence type="predicted"/>
<sequence>MSDSDLMTLVYAVIETTFEDLNEMKKTGAQIIRNEVQNRSTAVVLQMFWIELLSDYGDNAPDVQGRPIF</sequence>
<dbReference type="EMBL" id="JAHQIW010004528">
    <property type="protein sequence ID" value="KAJ1362788.1"/>
    <property type="molecule type" value="Genomic_DNA"/>
</dbReference>
<dbReference type="Proteomes" id="UP001196413">
    <property type="component" value="Unassembled WGS sequence"/>
</dbReference>
<keyword evidence="2" id="KW-1185">Reference proteome</keyword>